<name>A0A0D2FZ66_9EURO</name>
<dbReference type="Proteomes" id="UP000054266">
    <property type="component" value="Unassembled WGS sequence"/>
</dbReference>
<dbReference type="GO" id="GO:0046983">
    <property type="term" value="F:protein dimerization activity"/>
    <property type="evidence" value="ECO:0007669"/>
    <property type="project" value="InterPro"/>
</dbReference>
<feature type="compositionally biased region" description="Polar residues" evidence="2">
    <location>
        <begin position="14"/>
        <end position="32"/>
    </location>
</feature>
<dbReference type="Pfam" id="PF00010">
    <property type="entry name" value="HLH"/>
    <property type="match status" value="1"/>
</dbReference>
<feature type="region of interest" description="Disordered" evidence="2">
    <location>
        <begin position="198"/>
        <end position="274"/>
    </location>
</feature>
<dbReference type="InterPro" id="IPR011598">
    <property type="entry name" value="bHLH_dom"/>
</dbReference>
<dbReference type="EMBL" id="KN846960">
    <property type="protein sequence ID" value="KIW65179.1"/>
    <property type="molecule type" value="Genomic_DNA"/>
</dbReference>
<dbReference type="HOGENOM" id="CLU_773855_0_0_1"/>
<dbReference type="PROSITE" id="PS50888">
    <property type="entry name" value="BHLH"/>
    <property type="match status" value="1"/>
</dbReference>
<evidence type="ECO:0000256" key="2">
    <source>
        <dbReference type="SAM" id="MobiDB-lite"/>
    </source>
</evidence>
<reference evidence="4 5" key="1">
    <citation type="submission" date="2015-01" db="EMBL/GenBank/DDBJ databases">
        <title>The Genome Sequence of Capronia semiimmersa CBS27337.</title>
        <authorList>
            <consortium name="The Broad Institute Genomics Platform"/>
            <person name="Cuomo C."/>
            <person name="de Hoog S."/>
            <person name="Gorbushina A."/>
            <person name="Stielow B."/>
            <person name="Teixiera M."/>
            <person name="Abouelleil A."/>
            <person name="Chapman S.B."/>
            <person name="Priest M."/>
            <person name="Young S.K."/>
            <person name="Wortman J."/>
            <person name="Nusbaum C."/>
            <person name="Birren B."/>
        </authorList>
    </citation>
    <scope>NUCLEOTIDE SEQUENCE [LARGE SCALE GENOMIC DNA]</scope>
    <source>
        <strain evidence="4 5">CBS 27337</strain>
    </source>
</reference>
<dbReference type="InterPro" id="IPR052099">
    <property type="entry name" value="Regulatory_TF_Diverse"/>
</dbReference>
<proteinExistence type="predicted"/>
<protein>
    <recommendedName>
        <fullName evidence="3">BHLH domain-containing protein</fullName>
    </recommendedName>
</protein>
<dbReference type="STRING" id="5601.A0A0D2FZ66"/>
<evidence type="ECO:0000256" key="1">
    <source>
        <dbReference type="SAM" id="Coils"/>
    </source>
</evidence>
<organism evidence="4 5">
    <name type="scientific">Phialophora macrospora</name>
    <dbReference type="NCBI Taxonomy" id="1851006"/>
    <lineage>
        <taxon>Eukaryota</taxon>
        <taxon>Fungi</taxon>
        <taxon>Dikarya</taxon>
        <taxon>Ascomycota</taxon>
        <taxon>Pezizomycotina</taxon>
        <taxon>Eurotiomycetes</taxon>
        <taxon>Chaetothyriomycetidae</taxon>
        <taxon>Chaetothyriales</taxon>
        <taxon>Herpotrichiellaceae</taxon>
        <taxon>Phialophora</taxon>
    </lineage>
</organism>
<dbReference type="AlphaFoldDB" id="A0A0D2FZ66"/>
<feature type="compositionally biased region" description="Low complexity" evidence="2">
    <location>
        <begin position="1"/>
        <end position="13"/>
    </location>
</feature>
<keyword evidence="5" id="KW-1185">Reference proteome</keyword>
<feature type="domain" description="BHLH" evidence="3">
    <location>
        <begin position="264"/>
        <end position="343"/>
    </location>
</feature>
<feature type="compositionally biased region" description="Polar residues" evidence="2">
    <location>
        <begin position="212"/>
        <end position="223"/>
    </location>
</feature>
<feature type="region of interest" description="Disordered" evidence="2">
    <location>
        <begin position="1"/>
        <end position="81"/>
    </location>
</feature>
<dbReference type="PANTHER" id="PTHR47336">
    <property type="entry name" value="TRANSCRIPTION FACTOR HMS1-RELATED"/>
    <property type="match status" value="1"/>
</dbReference>
<dbReference type="Gene3D" id="4.10.280.10">
    <property type="entry name" value="Helix-loop-helix DNA-binding domain"/>
    <property type="match status" value="1"/>
</dbReference>
<feature type="coiled-coil region" evidence="1">
    <location>
        <begin position="340"/>
        <end position="401"/>
    </location>
</feature>
<accession>A0A0D2FZ66</accession>
<evidence type="ECO:0000259" key="3">
    <source>
        <dbReference type="PROSITE" id="PS50888"/>
    </source>
</evidence>
<dbReference type="InterPro" id="IPR036638">
    <property type="entry name" value="HLH_DNA-bd_sf"/>
</dbReference>
<sequence length="445" mass="48854">MSYSQSQSQSQSYPNYQRTSYDNPQSVPQPGWNSVDDLGPSSSAAAAPFENYPQFPRDPGGYNDANLLPPTEQIAQSPNYSQYLNFDSMDAGPAAAAPGPGSAVMAQPMFGTPPVATGNPQQYGEFTIKTEPPETEPLQQQGANIALPAYSPSMNLNLNQRDSNSTLPRTCGDNPPCLHVIESPELEMEDLNLGEWYPQSTISPLEGDHQLPSRQSSQTTLRTGQPGADTSTRSNSSAATNTTKKPRKRGRKPSVDNDEEAQARAKQAHSIVERRYRDNLNGKIMQLQRTLSSIAANPNRAADYFLEGDEISQQQQQKQHSDQRTRIRKSDVMTDAVNYVHQSEVQMRHMENEISRLTERVRTLEKLVRCEDCVVLKEMVRRSLQAQAQAAQAAQAQAQVQAQAQAQAQVQAQAQAQAQVQAQAQAHAQAQGHGLALGHRQGHQG</sequence>
<feature type="compositionally biased region" description="Low complexity" evidence="2">
    <location>
        <begin position="230"/>
        <end position="243"/>
    </location>
</feature>
<gene>
    <name evidence="4" type="ORF">PV04_07460</name>
</gene>
<keyword evidence="1" id="KW-0175">Coiled coil</keyword>
<evidence type="ECO:0000313" key="5">
    <source>
        <dbReference type="Proteomes" id="UP000054266"/>
    </source>
</evidence>
<evidence type="ECO:0000313" key="4">
    <source>
        <dbReference type="EMBL" id="KIW65179.1"/>
    </source>
</evidence>
<dbReference type="SUPFAM" id="SSF47459">
    <property type="entry name" value="HLH, helix-loop-helix DNA-binding domain"/>
    <property type="match status" value="1"/>
</dbReference>
<dbReference type="PANTHER" id="PTHR47336:SF3">
    <property type="entry name" value="SERINE-RICH PROTEIN TYE7"/>
    <property type="match status" value="1"/>
</dbReference>